<name>A0A1Q3A7E5_ZYGRO</name>
<dbReference type="Proteomes" id="UP000187013">
    <property type="component" value="Unassembled WGS sequence"/>
</dbReference>
<evidence type="ECO:0000256" key="2">
    <source>
        <dbReference type="SAM" id="Phobius"/>
    </source>
</evidence>
<dbReference type="Pfam" id="PF00674">
    <property type="entry name" value="DUP"/>
    <property type="match status" value="1"/>
</dbReference>
<comment type="caution">
    <text evidence="3">The sequence shown here is derived from an EMBL/GenBank/DDBJ whole genome shotgun (WGS) entry which is preliminary data.</text>
</comment>
<sequence>MNAPGIVAKYSPIQTHVDLEDLALPRDIFTCRFHHFLATRPYFTSVLLTYTANICICSVWLMITGLTLFPFFDLVLTVSPAFLPLSILAKKRKGTSAVKEDPRNCLSFFGEVVKFQPGLDIKKWDPIAARLNKIFHDNNSCITPYFFYDGSDCHSCFKRWYFDPYENKSNADAAHINESDNTVASKPGNVNTNESNSANVDEYHTSRMQPMLREAVKAYKDSLEEYWRQYIESPSETLRVTDQSDVSNESSNTERISMADF</sequence>
<evidence type="ECO:0000313" key="3">
    <source>
        <dbReference type="EMBL" id="GAV51533.1"/>
    </source>
</evidence>
<dbReference type="InterPro" id="IPR001142">
    <property type="entry name" value="DUP/COS"/>
</dbReference>
<reference evidence="3 4" key="1">
    <citation type="submission" date="2016-08" db="EMBL/GenBank/DDBJ databases">
        <title>Draft genome sequence of allopolyploid Zygosaccharomyces rouxii.</title>
        <authorList>
            <person name="Watanabe J."/>
            <person name="Uehara K."/>
            <person name="Mogi Y."/>
            <person name="Tsukioka Y."/>
        </authorList>
    </citation>
    <scope>NUCLEOTIDE SEQUENCE [LARGE SCALE GENOMIC DNA]</scope>
    <source>
        <strain evidence="3 4">NBRC 110957</strain>
    </source>
</reference>
<protein>
    <submittedName>
        <fullName evidence="3">Uncharacterized protein</fullName>
    </submittedName>
</protein>
<dbReference type="OrthoDB" id="4036517at2759"/>
<keyword evidence="2" id="KW-1133">Transmembrane helix</keyword>
<keyword evidence="2" id="KW-0472">Membrane</keyword>
<organism evidence="3 4">
    <name type="scientific">Zygosaccharomyces rouxii</name>
    <dbReference type="NCBI Taxonomy" id="4956"/>
    <lineage>
        <taxon>Eukaryota</taxon>
        <taxon>Fungi</taxon>
        <taxon>Dikarya</taxon>
        <taxon>Ascomycota</taxon>
        <taxon>Saccharomycotina</taxon>
        <taxon>Saccharomycetes</taxon>
        <taxon>Saccharomycetales</taxon>
        <taxon>Saccharomycetaceae</taxon>
        <taxon>Zygosaccharomyces</taxon>
    </lineage>
</organism>
<keyword evidence="2" id="KW-0812">Transmembrane</keyword>
<feature type="transmembrane region" description="Helical" evidence="2">
    <location>
        <begin position="69"/>
        <end position="89"/>
    </location>
</feature>
<dbReference type="EMBL" id="BDGX01000031">
    <property type="protein sequence ID" value="GAV51533.1"/>
    <property type="molecule type" value="Genomic_DNA"/>
</dbReference>
<evidence type="ECO:0000256" key="1">
    <source>
        <dbReference type="SAM" id="MobiDB-lite"/>
    </source>
</evidence>
<dbReference type="AlphaFoldDB" id="A0A1Q3A7E5"/>
<feature type="transmembrane region" description="Helical" evidence="2">
    <location>
        <begin position="42"/>
        <end position="63"/>
    </location>
</feature>
<proteinExistence type="predicted"/>
<evidence type="ECO:0000313" key="4">
    <source>
        <dbReference type="Proteomes" id="UP000187013"/>
    </source>
</evidence>
<accession>A0A1Q3A7E5</accession>
<feature type="compositionally biased region" description="Polar residues" evidence="1">
    <location>
        <begin position="180"/>
        <end position="199"/>
    </location>
</feature>
<feature type="compositionally biased region" description="Polar residues" evidence="1">
    <location>
        <begin position="239"/>
        <end position="255"/>
    </location>
</feature>
<feature type="region of interest" description="Disordered" evidence="1">
    <location>
        <begin position="180"/>
        <end position="203"/>
    </location>
</feature>
<feature type="region of interest" description="Disordered" evidence="1">
    <location>
        <begin position="239"/>
        <end position="261"/>
    </location>
</feature>
<gene>
    <name evidence="3" type="ORF">ZYGR_0AE00100</name>
</gene>